<organism evidence="3 4">
    <name type="scientific">Mycolicibacterium frederiksbergense</name>
    <dbReference type="NCBI Taxonomy" id="117567"/>
    <lineage>
        <taxon>Bacteria</taxon>
        <taxon>Bacillati</taxon>
        <taxon>Actinomycetota</taxon>
        <taxon>Actinomycetes</taxon>
        <taxon>Mycobacteriales</taxon>
        <taxon>Mycobacteriaceae</taxon>
        <taxon>Mycolicibacterium</taxon>
    </lineage>
</organism>
<keyword evidence="2" id="KW-0067">ATP-binding</keyword>
<dbReference type="GO" id="GO:0004140">
    <property type="term" value="F:dephospho-CoA kinase activity"/>
    <property type="evidence" value="ECO:0007669"/>
    <property type="project" value="InterPro"/>
</dbReference>
<name>A0A6H0S046_9MYCO</name>
<sequence>MSSAEFRFRPAIRFIVPSRPTWGHRTLKLVGLIQREHATGSESTVLVALRGNSGSGKSTIARMLRERHGLPT</sequence>
<accession>A0A6H0S046</accession>
<dbReference type="GO" id="GO:0005524">
    <property type="term" value="F:ATP binding"/>
    <property type="evidence" value="ECO:0007669"/>
    <property type="project" value="UniProtKB-KW"/>
</dbReference>
<keyword evidence="3" id="KW-0614">Plasmid</keyword>
<dbReference type="GO" id="GO:0015937">
    <property type="term" value="P:coenzyme A biosynthetic process"/>
    <property type="evidence" value="ECO:0007669"/>
    <property type="project" value="InterPro"/>
</dbReference>
<dbReference type="InterPro" id="IPR001977">
    <property type="entry name" value="Depp_CoAkinase"/>
</dbReference>
<dbReference type="AlphaFoldDB" id="A0A6H0S046"/>
<dbReference type="InterPro" id="IPR027417">
    <property type="entry name" value="P-loop_NTPase"/>
</dbReference>
<keyword evidence="1" id="KW-0547">Nucleotide-binding</keyword>
<dbReference type="EMBL" id="CP038797">
    <property type="protein sequence ID" value="QIV79695.1"/>
    <property type="molecule type" value="Genomic_DNA"/>
</dbReference>
<proteinExistence type="predicted"/>
<evidence type="ECO:0000313" key="3">
    <source>
        <dbReference type="EMBL" id="QIV79695.1"/>
    </source>
</evidence>
<geneLocation type="plasmid" evidence="3 4">
    <name>unnamed1</name>
</geneLocation>
<evidence type="ECO:0000256" key="2">
    <source>
        <dbReference type="ARBA" id="ARBA00022840"/>
    </source>
</evidence>
<dbReference type="KEGG" id="mfre:EXE63_01255"/>
<reference evidence="3 4" key="1">
    <citation type="submission" date="2019-04" db="EMBL/GenBank/DDBJ databases">
        <title>Draft, Whole-Genome Sequence of the Anthracene-degrading Mycobacterium frederiksbergense LB501T, Isolated from a Polycyclic Aromatic Hydrocarbon (PAH)-Contaminated Soil.</title>
        <authorList>
            <person name="Augelletti F."/>
        </authorList>
    </citation>
    <scope>NUCLEOTIDE SEQUENCE [LARGE SCALE GENOMIC DNA]</scope>
    <source>
        <strain evidence="3 4">LB 501T</strain>
        <plasmid evidence="3 4">unnamed1</plasmid>
    </source>
</reference>
<evidence type="ECO:0000256" key="1">
    <source>
        <dbReference type="ARBA" id="ARBA00022741"/>
    </source>
</evidence>
<dbReference type="Proteomes" id="UP000501849">
    <property type="component" value="Plasmid unnamed1"/>
</dbReference>
<evidence type="ECO:0000313" key="4">
    <source>
        <dbReference type="Proteomes" id="UP000501849"/>
    </source>
</evidence>
<protein>
    <submittedName>
        <fullName evidence="3">Uncharacterized protein</fullName>
    </submittedName>
</protein>
<keyword evidence="4" id="KW-1185">Reference proteome</keyword>
<dbReference type="SUPFAM" id="SSF52540">
    <property type="entry name" value="P-loop containing nucleoside triphosphate hydrolases"/>
    <property type="match status" value="1"/>
</dbReference>
<gene>
    <name evidence="3" type="ORF">EXE63_01255</name>
</gene>
<dbReference type="PROSITE" id="PS51219">
    <property type="entry name" value="DPCK"/>
    <property type="match status" value="1"/>
</dbReference>
<dbReference type="Gene3D" id="3.40.50.300">
    <property type="entry name" value="P-loop containing nucleotide triphosphate hydrolases"/>
    <property type="match status" value="1"/>
</dbReference>